<keyword evidence="1 5" id="KW-0489">Methyltransferase</keyword>
<accession>A0A9D2UTW0</accession>
<dbReference type="SUPFAM" id="SSF53335">
    <property type="entry name" value="S-adenosyl-L-methionine-dependent methyltransferases"/>
    <property type="match status" value="1"/>
</dbReference>
<keyword evidence="3 5" id="KW-0949">S-adenosyl-L-methionine</keyword>
<comment type="similarity">
    <text evidence="5">Belongs to the methyltransferase superfamily.</text>
</comment>
<dbReference type="AlphaFoldDB" id="A0A9D2UTW0"/>
<evidence type="ECO:0000256" key="2">
    <source>
        <dbReference type="ARBA" id="ARBA00022679"/>
    </source>
</evidence>
<evidence type="ECO:0000313" key="6">
    <source>
        <dbReference type="EMBL" id="HJF28635.1"/>
    </source>
</evidence>
<reference evidence="6" key="1">
    <citation type="journal article" date="2021" name="PeerJ">
        <title>Extensive microbial diversity within the chicken gut microbiome revealed by metagenomics and culture.</title>
        <authorList>
            <person name="Gilroy R."/>
            <person name="Ravi A."/>
            <person name="Getino M."/>
            <person name="Pursley I."/>
            <person name="Horton D.L."/>
            <person name="Alikhan N.F."/>
            <person name="Baker D."/>
            <person name="Gharbi K."/>
            <person name="Hall N."/>
            <person name="Watson M."/>
            <person name="Adriaenssens E.M."/>
            <person name="Foster-Nyarko E."/>
            <person name="Jarju S."/>
            <person name="Secka A."/>
            <person name="Antonio M."/>
            <person name="Oren A."/>
            <person name="Chaudhuri R.R."/>
            <person name="La Ragione R."/>
            <person name="Hildebrand F."/>
            <person name="Pallen M.J."/>
        </authorList>
    </citation>
    <scope>NUCLEOTIDE SEQUENCE</scope>
    <source>
        <strain evidence="6">CHK135-1449</strain>
    </source>
</reference>
<dbReference type="EC" id="2.1.1.197" evidence="5"/>
<dbReference type="Pfam" id="PF13489">
    <property type="entry name" value="Methyltransf_23"/>
    <property type="match status" value="1"/>
</dbReference>
<dbReference type="InterPro" id="IPR050602">
    <property type="entry name" value="Malonyl-ACP_OMT"/>
</dbReference>
<evidence type="ECO:0000256" key="5">
    <source>
        <dbReference type="HAMAP-Rule" id="MF_00835"/>
    </source>
</evidence>
<dbReference type="Proteomes" id="UP000787156">
    <property type="component" value="Unassembled WGS sequence"/>
</dbReference>
<organism evidence="6 7">
    <name type="scientific">Acinetobacter lwoffii</name>
    <dbReference type="NCBI Taxonomy" id="28090"/>
    <lineage>
        <taxon>Bacteria</taxon>
        <taxon>Pseudomonadati</taxon>
        <taxon>Pseudomonadota</taxon>
        <taxon>Gammaproteobacteria</taxon>
        <taxon>Moraxellales</taxon>
        <taxon>Moraxellaceae</taxon>
        <taxon>Acinetobacter</taxon>
    </lineage>
</organism>
<comment type="pathway">
    <text evidence="5">Cofactor biosynthesis; biotin biosynthesis.</text>
</comment>
<comment type="caution">
    <text evidence="6">The sequence shown here is derived from an EMBL/GenBank/DDBJ whole genome shotgun (WGS) entry which is preliminary data.</text>
</comment>
<comment type="catalytic activity">
    <reaction evidence="5">
        <text>malonyl-[ACP] + S-adenosyl-L-methionine = malonyl-[ACP] methyl ester + S-adenosyl-L-homocysteine</text>
        <dbReference type="Rhea" id="RHEA:17105"/>
        <dbReference type="Rhea" id="RHEA-COMP:9623"/>
        <dbReference type="Rhea" id="RHEA-COMP:9954"/>
        <dbReference type="ChEBI" id="CHEBI:57856"/>
        <dbReference type="ChEBI" id="CHEBI:59789"/>
        <dbReference type="ChEBI" id="CHEBI:78449"/>
        <dbReference type="ChEBI" id="CHEBI:78845"/>
        <dbReference type="EC" id="2.1.1.197"/>
    </reaction>
</comment>
<keyword evidence="4 5" id="KW-0093">Biotin biosynthesis</keyword>
<dbReference type="EMBL" id="DYWX01000112">
    <property type="protein sequence ID" value="HJF28635.1"/>
    <property type="molecule type" value="Genomic_DNA"/>
</dbReference>
<keyword evidence="2 5" id="KW-0808">Transferase</keyword>
<dbReference type="NCBIfam" id="TIGR02072">
    <property type="entry name" value="BioC"/>
    <property type="match status" value="1"/>
</dbReference>
<dbReference type="GO" id="GO:0009102">
    <property type="term" value="P:biotin biosynthetic process"/>
    <property type="evidence" value="ECO:0007669"/>
    <property type="project" value="UniProtKB-UniRule"/>
</dbReference>
<sequence length="251" mass="28755">MKSEQIARRFAQAHLSYKQHAVVQNAVAAELIQLLQQHVSQPDFQRVLEIGCGSGLFSQRFMQSYGFEHLFLNDLYAEVQQHFQEDDRLLWGLGNIETLPLPQSLDLVVSSSSLQWIKDLAALLKKVHQALKASGHVCFSSYAQDNLKEIKALTGQGLDYLSLDQVVRMLESQGFEVIAQHEERMTLDFEHPKQVLQHIKATGVQATAQGFRWTKSSLQAFYQNYQQFQHPDTQHYGLTYHPIYVIARKVI</sequence>
<proteinExistence type="inferred from homology"/>
<dbReference type="GO" id="GO:0102130">
    <property type="term" value="F:malonyl-CoA methyltransferase activity"/>
    <property type="evidence" value="ECO:0007669"/>
    <property type="project" value="UniProtKB-EC"/>
</dbReference>
<dbReference type="CDD" id="cd02440">
    <property type="entry name" value="AdoMet_MTases"/>
    <property type="match status" value="1"/>
</dbReference>
<evidence type="ECO:0000256" key="3">
    <source>
        <dbReference type="ARBA" id="ARBA00022691"/>
    </source>
</evidence>
<dbReference type="Gene3D" id="3.40.50.150">
    <property type="entry name" value="Vaccinia Virus protein VP39"/>
    <property type="match status" value="1"/>
</dbReference>
<evidence type="ECO:0000256" key="1">
    <source>
        <dbReference type="ARBA" id="ARBA00022603"/>
    </source>
</evidence>
<dbReference type="HAMAP" id="MF_00835">
    <property type="entry name" value="BioC"/>
    <property type="match status" value="1"/>
</dbReference>
<dbReference type="PANTHER" id="PTHR13090">
    <property type="entry name" value="ARGININE-HYDROXYLASE NDUFAF5, MITOCHONDRIAL"/>
    <property type="match status" value="1"/>
</dbReference>
<dbReference type="InterPro" id="IPR011814">
    <property type="entry name" value="BioC"/>
</dbReference>
<dbReference type="PANTHER" id="PTHR13090:SF1">
    <property type="entry name" value="ARGININE-HYDROXYLASE NDUFAF5, MITOCHONDRIAL"/>
    <property type="match status" value="1"/>
</dbReference>
<dbReference type="InterPro" id="IPR029063">
    <property type="entry name" value="SAM-dependent_MTases_sf"/>
</dbReference>
<dbReference type="GO" id="GO:0010340">
    <property type="term" value="F:carboxyl-O-methyltransferase activity"/>
    <property type="evidence" value="ECO:0007669"/>
    <property type="project" value="UniProtKB-UniRule"/>
</dbReference>
<evidence type="ECO:0000256" key="4">
    <source>
        <dbReference type="ARBA" id="ARBA00022756"/>
    </source>
</evidence>
<evidence type="ECO:0000313" key="7">
    <source>
        <dbReference type="Proteomes" id="UP000787156"/>
    </source>
</evidence>
<reference evidence="6" key="2">
    <citation type="submission" date="2021-09" db="EMBL/GenBank/DDBJ databases">
        <authorList>
            <person name="Gilroy R."/>
        </authorList>
    </citation>
    <scope>NUCLEOTIDE SEQUENCE</scope>
    <source>
        <strain evidence="6">CHK135-1449</strain>
    </source>
</reference>
<name>A0A9D2UTW0_ACILW</name>
<protein>
    <recommendedName>
        <fullName evidence="5">Malonyl-[acyl-carrier protein] O-methyltransferase</fullName>
        <shortName evidence="5">Malonyl-ACP O-methyltransferase</shortName>
        <ecNumber evidence="5">2.1.1.197</ecNumber>
    </recommendedName>
    <alternativeName>
        <fullName evidence="5">Biotin synthesis protein BioC</fullName>
    </alternativeName>
</protein>
<dbReference type="GO" id="GO:0032259">
    <property type="term" value="P:methylation"/>
    <property type="evidence" value="ECO:0007669"/>
    <property type="project" value="UniProtKB-KW"/>
</dbReference>
<gene>
    <name evidence="5 6" type="primary">bioC</name>
    <name evidence="6" type="ORF">K8V79_10420</name>
</gene>
<comment type="function">
    <text evidence="5">Converts the free carboxyl group of a malonyl-thioester to its methyl ester by transfer of a methyl group from S-adenosyl-L-methionine (SAM). It allows to synthesize pimeloyl-ACP via the fatty acid synthetic pathway.</text>
</comment>